<dbReference type="AlphaFoldDB" id="A0A7S4BMQ6"/>
<sequence length="109" mass="11963">MRAHVVEPYPGVLAELRVLLAQLGHSSKDGLVLRVVRVRMIDCHPLVRDEDGLVCGVEGDELVKRVELAQQSMVSRVLVVDQRAARLTAETETCAVGLDGTREHAPARE</sequence>
<name>A0A7S4BMQ6_CHRCT</name>
<reference evidence="1" key="1">
    <citation type="submission" date="2021-01" db="EMBL/GenBank/DDBJ databases">
        <authorList>
            <person name="Corre E."/>
            <person name="Pelletier E."/>
            <person name="Niang G."/>
            <person name="Scheremetjew M."/>
            <person name="Finn R."/>
            <person name="Kale V."/>
            <person name="Holt S."/>
            <person name="Cochrane G."/>
            <person name="Meng A."/>
            <person name="Brown T."/>
            <person name="Cohen L."/>
        </authorList>
    </citation>
    <scope>NUCLEOTIDE SEQUENCE</scope>
    <source>
        <strain evidence="1">CCMP645</strain>
    </source>
</reference>
<organism evidence="1">
    <name type="scientific">Chrysotila carterae</name>
    <name type="common">Marine alga</name>
    <name type="synonym">Syracosphaera carterae</name>
    <dbReference type="NCBI Taxonomy" id="13221"/>
    <lineage>
        <taxon>Eukaryota</taxon>
        <taxon>Haptista</taxon>
        <taxon>Haptophyta</taxon>
        <taxon>Prymnesiophyceae</taxon>
        <taxon>Isochrysidales</taxon>
        <taxon>Isochrysidaceae</taxon>
        <taxon>Chrysotila</taxon>
    </lineage>
</organism>
<dbReference type="EMBL" id="HBIZ01036739">
    <property type="protein sequence ID" value="CAE0770816.1"/>
    <property type="molecule type" value="Transcribed_RNA"/>
</dbReference>
<protein>
    <submittedName>
        <fullName evidence="1">Uncharacterized protein</fullName>
    </submittedName>
</protein>
<gene>
    <name evidence="1" type="ORF">PCAR00345_LOCUS23428</name>
</gene>
<proteinExistence type="predicted"/>
<accession>A0A7S4BMQ6</accession>
<evidence type="ECO:0000313" key="1">
    <source>
        <dbReference type="EMBL" id="CAE0770816.1"/>
    </source>
</evidence>